<comment type="caution">
    <text evidence="2">The sequence shown here is derived from an EMBL/GenBank/DDBJ whole genome shotgun (WGS) entry which is preliminary data.</text>
</comment>
<feature type="region of interest" description="Disordered" evidence="1">
    <location>
        <begin position="1"/>
        <end position="22"/>
    </location>
</feature>
<evidence type="ECO:0000256" key="1">
    <source>
        <dbReference type="SAM" id="MobiDB-lite"/>
    </source>
</evidence>
<dbReference type="EMBL" id="JABCIY010000248">
    <property type="protein sequence ID" value="KAF7186682.1"/>
    <property type="molecule type" value="Genomic_DNA"/>
</dbReference>
<keyword evidence="3" id="KW-1185">Reference proteome</keyword>
<feature type="compositionally biased region" description="Basic and acidic residues" evidence="1">
    <location>
        <begin position="13"/>
        <end position="22"/>
    </location>
</feature>
<dbReference type="Proteomes" id="UP000660729">
    <property type="component" value="Unassembled WGS sequence"/>
</dbReference>
<sequence>MCKIRSAGHRSKPREPAPPHMETMRSEVEEVIGKTTAATSEDRIKAQHHRIQRGLLLYETCSSEELRVFCQQRGIHFPPRSHRIARRARDELIGLLEAADENNTFHRYIDLPPELGLLVIEAYMSFVPGPYIDDKPPPICGVSRNVRHEALNIFYQNYRLDLTFDLRTVPPDLDVQLRFAMEEELPISEIEYIKKFFILGLFGHYGYCNFTLDISKDGKSYQLSKAEWTNSEKWRKVAAKMLERMNASLDGILSTDGKIVLSAPKIWAWREMWEMALKEVENEERIKWLWTQQPLGGPPLPPES</sequence>
<name>A0A8H6RA58_9PEZI</name>
<feature type="compositionally biased region" description="Basic residues" evidence="1">
    <location>
        <begin position="1"/>
        <end position="12"/>
    </location>
</feature>
<dbReference type="OrthoDB" id="3649278at2759"/>
<accession>A0A8H6RA58</accession>
<protein>
    <submittedName>
        <fullName evidence="2">Uncharacterized protein</fullName>
    </submittedName>
</protein>
<organism evidence="2 3">
    <name type="scientific">Pseudocercospora fuligena</name>
    <dbReference type="NCBI Taxonomy" id="685502"/>
    <lineage>
        <taxon>Eukaryota</taxon>
        <taxon>Fungi</taxon>
        <taxon>Dikarya</taxon>
        <taxon>Ascomycota</taxon>
        <taxon>Pezizomycotina</taxon>
        <taxon>Dothideomycetes</taxon>
        <taxon>Dothideomycetidae</taxon>
        <taxon>Mycosphaerellales</taxon>
        <taxon>Mycosphaerellaceae</taxon>
        <taxon>Pseudocercospora</taxon>
    </lineage>
</organism>
<evidence type="ECO:0000313" key="2">
    <source>
        <dbReference type="EMBL" id="KAF7186682.1"/>
    </source>
</evidence>
<gene>
    <name evidence="2" type="ORF">HII31_11914</name>
</gene>
<proteinExistence type="predicted"/>
<evidence type="ECO:0000313" key="3">
    <source>
        <dbReference type="Proteomes" id="UP000660729"/>
    </source>
</evidence>
<dbReference type="AlphaFoldDB" id="A0A8H6RA58"/>
<reference evidence="2" key="1">
    <citation type="submission" date="2020-04" db="EMBL/GenBank/DDBJ databases">
        <title>Draft genome resource of the tomato pathogen Pseudocercospora fuligena.</title>
        <authorList>
            <person name="Zaccaron A."/>
        </authorList>
    </citation>
    <scope>NUCLEOTIDE SEQUENCE</scope>
    <source>
        <strain evidence="2">PF001</strain>
    </source>
</reference>